<keyword evidence="2" id="KW-1185">Reference proteome</keyword>
<dbReference type="EMBL" id="KL596893">
    <property type="protein sequence ID" value="KER22539.1"/>
    <property type="molecule type" value="Genomic_DNA"/>
</dbReference>
<proteinExistence type="predicted"/>
<protein>
    <submittedName>
        <fullName evidence="1">Uncharacterized protein</fullName>
    </submittedName>
</protein>
<reference evidence="1 2" key="1">
    <citation type="submission" date="2013-11" db="EMBL/GenBank/DDBJ databases">
        <title>Opisthorchis viverrini - life in the bile duct.</title>
        <authorList>
            <person name="Young N.D."/>
            <person name="Nagarajan N."/>
            <person name="Lin S.J."/>
            <person name="Korhonen P.K."/>
            <person name="Jex A.R."/>
            <person name="Hall R.S."/>
            <person name="Safavi-Hemami H."/>
            <person name="Kaewkong W."/>
            <person name="Bertrand D."/>
            <person name="Gao S."/>
            <person name="Seet Q."/>
            <person name="Wongkham S."/>
            <person name="Teh B.T."/>
            <person name="Wongkham C."/>
            <person name="Intapan P.M."/>
            <person name="Maleewong W."/>
            <person name="Yang X."/>
            <person name="Hu M."/>
            <person name="Wang Z."/>
            <person name="Hofmann A."/>
            <person name="Sternberg P.W."/>
            <person name="Tan P."/>
            <person name="Wang J."/>
            <person name="Gasser R.B."/>
        </authorList>
    </citation>
    <scope>NUCLEOTIDE SEQUENCE [LARGE SCALE GENOMIC DNA]</scope>
</reference>
<dbReference type="RefSeq" id="XP_009173714.1">
    <property type="nucleotide sequence ID" value="XM_009175450.1"/>
</dbReference>
<dbReference type="AlphaFoldDB" id="A0A075A536"/>
<accession>A0A075A536</accession>
<dbReference type="CTD" id="20323572"/>
<dbReference type="Proteomes" id="UP000054324">
    <property type="component" value="Unassembled WGS sequence"/>
</dbReference>
<sequence>MTERSDRLIPHHTSPYAEVSVCEIFWLLPGTPQVDVDDEFPYAFGDTREFIALELNSTNLPPTGPLSNIRMEPF</sequence>
<organism evidence="1 2">
    <name type="scientific">Opisthorchis viverrini</name>
    <name type="common">Southeast Asian liver fluke</name>
    <dbReference type="NCBI Taxonomy" id="6198"/>
    <lineage>
        <taxon>Eukaryota</taxon>
        <taxon>Metazoa</taxon>
        <taxon>Spiralia</taxon>
        <taxon>Lophotrochozoa</taxon>
        <taxon>Platyhelminthes</taxon>
        <taxon>Trematoda</taxon>
        <taxon>Digenea</taxon>
        <taxon>Opisthorchiida</taxon>
        <taxon>Opisthorchiata</taxon>
        <taxon>Opisthorchiidae</taxon>
        <taxon>Opisthorchis</taxon>
    </lineage>
</organism>
<dbReference type="KEGG" id="ovi:T265_09403"/>
<dbReference type="GeneID" id="20323572"/>
<evidence type="ECO:0000313" key="2">
    <source>
        <dbReference type="Proteomes" id="UP000054324"/>
    </source>
</evidence>
<gene>
    <name evidence="1" type="ORF">T265_09403</name>
</gene>
<evidence type="ECO:0000313" key="1">
    <source>
        <dbReference type="EMBL" id="KER22539.1"/>
    </source>
</evidence>
<name>A0A075A536_OPIVI</name>